<dbReference type="EMBL" id="QXDF01000001">
    <property type="protein sequence ID" value="RIA56789.1"/>
    <property type="molecule type" value="Genomic_DNA"/>
</dbReference>
<keyword evidence="2" id="KW-1133">Transmembrane helix</keyword>
<comment type="caution">
    <text evidence="3">The sequence shown here is derived from an EMBL/GenBank/DDBJ whole genome shotgun (WGS) entry which is preliminary data.</text>
</comment>
<gene>
    <name evidence="3" type="ORF">BXY53_1899</name>
</gene>
<accession>A0A397Q8F0</accession>
<sequence>MSQLSDELLLAYLDGQLGRPQAQSVERMVGASDELRARVERLKTSQSYLIQTFETLARRTRSTSRPQRPAQARSPQGQSAQAPAQGIELHTESSEPPVKAPRRSLAKLLLWAGVLSVLAAVIGYGAGKWMRLNSDPAVEKIDARVPAPANQWAADVARLHSHFTTGSIAADPESQTNRDLVELQLSRILNKPLKVPSFPDHALTFRRGQVLSYRGSRMMQLSYAGADSGLVSLYVMSGGPEAGLSAVSQRGVTSVHWSQDGVRYVISGKLPETGLRALAAVAMKQMKAE</sequence>
<proteinExistence type="predicted"/>
<feature type="transmembrane region" description="Helical" evidence="2">
    <location>
        <begin position="108"/>
        <end position="127"/>
    </location>
</feature>
<feature type="region of interest" description="Disordered" evidence="1">
    <location>
        <begin position="58"/>
        <end position="98"/>
    </location>
</feature>
<keyword evidence="4" id="KW-1185">Reference proteome</keyword>
<evidence type="ECO:0000313" key="4">
    <source>
        <dbReference type="Proteomes" id="UP000266273"/>
    </source>
</evidence>
<dbReference type="Proteomes" id="UP000266273">
    <property type="component" value="Unassembled WGS sequence"/>
</dbReference>
<dbReference type="AlphaFoldDB" id="A0A397Q8F0"/>
<organism evidence="3 4">
    <name type="scientific">Dichotomicrobium thermohalophilum</name>
    <dbReference type="NCBI Taxonomy" id="933063"/>
    <lineage>
        <taxon>Bacteria</taxon>
        <taxon>Pseudomonadati</taxon>
        <taxon>Pseudomonadota</taxon>
        <taxon>Alphaproteobacteria</taxon>
        <taxon>Hyphomicrobiales</taxon>
        <taxon>Hyphomicrobiaceae</taxon>
        <taxon>Dichotomicrobium</taxon>
    </lineage>
</organism>
<keyword evidence="2" id="KW-0812">Transmembrane</keyword>
<feature type="compositionally biased region" description="Low complexity" evidence="1">
    <location>
        <begin position="63"/>
        <end position="86"/>
    </location>
</feature>
<evidence type="ECO:0000256" key="1">
    <source>
        <dbReference type="SAM" id="MobiDB-lite"/>
    </source>
</evidence>
<dbReference type="RefSeq" id="WP_119061552.1">
    <property type="nucleotide sequence ID" value="NZ_QXDF01000001.1"/>
</dbReference>
<dbReference type="OrthoDB" id="7957022at2"/>
<keyword evidence="2" id="KW-0472">Membrane</keyword>
<name>A0A397Q8F0_9HYPH</name>
<reference evidence="3 4" key="1">
    <citation type="submission" date="2018-08" db="EMBL/GenBank/DDBJ databases">
        <title>Genomic Encyclopedia of Archaeal and Bacterial Type Strains, Phase II (KMG-II): from individual species to whole genera.</title>
        <authorList>
            <person name="Goeker M."/>
        </authorList>
    </citation>
    <scope>NUCLEOTIDE SEQUENCE [LARGE SCALE GENOMIC DNA]</scope>
    <source>
        <strain evidence="3 4">DSM 5002</strain>
    </source>
</reference>
<evidence type="ECO:0000256" key="2">
    <source>
        <dbReference type="SAM" id="Phobius"/>
    </source>
</evidence>
<protein>
    <submittedName>
        <fullName evidence="3">Anti-sigma factor RsiW</fullName>
    </submittedName>
</protein>
<evidence type="ECO:0000313" key="3">
    <source>
        <dbReference type="EMBL" id="RIA56789.1"/>
    </source>
</evidence>